<dbReference type="SMART" id="SM00448">
    <property type="entry name" value="REC"/>
    <property type="match status" value="1"/>
</dbReference>
<dbReference type="InterPro" id="IPR008327">
    <property type="entry name" value="Sig_transdc_resp-reg_antiterm"/>
</dbReference>
<dbReference type="KEGG" id="lhg:JMUB5056_0044"/>
<dbReference type="Gene3D" id="3.40.50.2300">
    <property type="match status" value="1"/>
</dbReference>
<dbReference type="SMART" id="SM01012">
    <property type="entry name" value="ANTAR"/>
    <property type="match status" value="1"/>
</dbReference>
<feature type="modified residue" description="4-aspartylphosphate" evidence="1">
    <location>
        <position position="53"/>
    </location>
</feature>
<dbReference type="InterPro" id="IPR011006">
    <property type="entry name" value="CheY-like_superfamily"/>
</dbReference>
<proteinExistence type="predicted"/>
<dbReference type="AlphaFoldDB" id="A0A510L3C8"/>
<reference evidence="4 5" key="1">
    <citation type="submission" date="2019-07" db="EMBL/GenBank/DDBJ databases">
        <title>Complete Genome Sequence of Leptotrichia hongkongensis Strain JMUB5056.</title>
        <authorList>
            <person name="Watanabe S."/>
            <person name="Cui L."/>
        </authorList>
    </citation>
    <scope>NUCLEOTIDE SEQUENCE [LARGE SCALE GENOMIC DNA]</scope>
    <source>
        <strain evidence="4 5">JMUB5056</strain>
    </source>
</reference>
<evidence type="ECO:0000259" key="3">
    <source>
        <dbReference type="PROSITE" id="PS50921"/>
    </source>
</evidence>
<dbReference type="GO" id="GO:0003723">
    <property type="term" value="F:RNA binding"/>
    <property type="evidence" value="ECO:0007669"/>
    <property type="project" value="InterPro"/>
</dbReference>
<dbReference type="Pfam" id="PF03861">
    <property type="entry name" value="ANTAR"/>
    <property type="match status" value="1"/>
</dbReference>
<feature type="domain" description="ANTAR" evidence="3">
    <location>
        <begin position="124"/>
        <end position="185"/>
    </location>
</feature>
<dbReference type="GO" id="GO:0000160">
    <property type="term" value="P:phosphorelay signal transduction system"/>
    <property type="evidence" value="ECO:0007669"/>
    <property type="project" value="InterPro"/>
</dbReference>
<dbReference type="Proteomes" id="UP000321561">
    <property type="component" value="Chromosome"/>
</dbReference>
<keyword evidence="1" id="KW-0597">Phosphoprotein</keyword>
<sequence>MRKIIVVDDEPITRMDICEILKEANYDVVAQAGDGFDAIEQSRKHKPDFVIMDVKMPILDGLKAAKVITEEKLSRGIVLLTAYSNKEFIEEAKNIGIIGYIVKPIDEKSFIPNLEIIFNKQEEFEKLEKKYLKTSQKLEDRKKIDIAKSILMKTRNFTENEAYEYIRTLSMNKRCDMGKIADIIILSGDEDA</sequence>
<dbReference type="InterPro" id="IPR005561">
    <property type="entry name" value="ANTAR"/>
</dbReference>
<evidence type="ECO:0000313" key="5">
    <source>
        <dbReference type="Proteomes" id="UP000321561"/>
    </source>
</evidence>
<gene>
    <name evidence="4" type="ORF">JMUB5056_0044</name>
</gene>
<dbReference type="PIRSF" id="PIRSF036382">
    <property type="entry name" value="RR_antiterm"/>
    <property type="match status" value="1"/>
</dbReference>
<dbReference type="RefSeq" id="WP_147004700.1">
    <property type="nucleotide sequence ID" value="NZ_AP019846.1"/>
</dbReference>
<dbReference type="PANTHER" id="PTHR43228:SF1">
    <property type="entry name" value="TWO-COMPONENT RESPONSE REGULATOR ARR22"/>
    <property type="match status" value="1"/>
</dbReference>
<dbReference type="PANTHER" id="PTHR43228">
    <property type="entry name" value="TWO-COMPONENT RESPONSE REGULATOR"/>
    <property type="match status" value="1"/>
</dbReference>
<dbReference type="EMBL" id="AP019846">
    <property type="protein sequence ID" value="BBM58482.1"/>
    <property type="molecule type" value="Genomic_DNA"/>
</dbReference>
<organism evidence="4 5">
    <name type="scientific">Leptotrichia hongkongensis</name>
    <dbReference type="NCBI Taxonomy" id="554406"/>
    <lineage>
        <taxon>Bacteria</taxon>
        <taxon>Fusobacteriati</taxon>
        <taxon>Fusobacteriota</taxon>
        <taxon>Fusobacteriia</taxon>
        <taxon>Fusobacteriales</taxon>
        <taxon>Leptotrichiaceae</taxon>
        <taxon>Leptotrichia</taxon>
    </lineage>
</organism>
<dbReference type="Pfam" id="PF00072">
    <property type="entry name" value="Response_reg"/>
    <property type="match status" value="1"/>
</dbReference>
<evidence type="ECO:0000256" key="1">
    <source>
        <dbReference type="PROSITE-ProRule" id="PRU00169"/>
    </source>
</evidence>
<dbReference type="InterPro" id="IPR052048">
    <property type="entry name" value="ST_Response_Regulator"/>
</dbReference>
<dbReference type="OrthoDB" id="9780153at2"/>
<evidence type="ECO:0000259" key="2">
    <source>
        <dbReference type="PROSITE" id="PS50110"/>
    </source>
</evidence>
<dbReference type="Gene3D" id="1.10.10.10">
    <property type="entry name" value="Winged helix-like DNA-binding domain superfamily/Winged helix DNA-binding domain"/>
    <property type="match status" value="1"/>
</dbReference>
<dbReference type="PROSITE" id="PS50110">
    <property type="entry name" value="RESPONSE_REGULATORY"/>
    <property type="match status" value="1"/>
</dbReference>
<name>A0A510L3C8_9FUSO</name>
<dbReference type="SUPFAM" id="SSF52172">
    <property type="entry name" value="CheY-like"/>
    <property type="match status" value="1"/>
</dbReference>
<protein>
    <submittedName>
        <fullName evidence="4">Response regulator receiver and ANTAR domain-containing protein</fullName>
    </submittedName>
</protein>
<feature type="domain" description="Response regulatory" evidence="2">
    <location>
        <begin position="3"/>
        <end position="118"/>
    </location>
</feature>
<evidence type="ECO:0000313" key="4">
    <source>
        <dbReference type="EMBL" id="BBM58482.1"/>
    </source>
</evidence>
<dbReference type="PROSITE" id="PS50921">
    <property type="entry name" value="ANTAR"/>
    <property type="match status" value="1"/>
</dbReference>
<accession>A0A510L3C8</accession>
<dbReference type="InterPro" id="IPR001789">
    <property type="entry name" value="Sig_transdc_resp-reg_receiver"/>
</dbReference>
<dbReference type="InterPro" id="IPR036388">
    <property type="entry name" value="WH-like_DNA-bd_sf"/>
</dbReference>